<proteinExistence type="predicted"/>
<dbReference type="Proteomes" id="UP001153332">
    <property type="component" value="Unassembled WGS sequence"/>
</dbReference>
<comment type="caution">
    <text evidence="1">The sequence shown here is derived from an EMBL/GenBank/DDBJ whole genome shotgun (WGS) entry which is preliminary data.</text>
</comment>
<evidence type="ECO:0000313" key="1">
    <source>
        <dbReference type="EMBL" id="KAJ8130705.1"/>
    </source>
</evidence>
<organism evidence="1 2">
    <name type="scientific">Lasiodiplodia mahajangana</name>
    <dbReference type="NCBI Taxonomy" id="1108764"/>
    <lineage>
        <taxon>Eukaryota</taxon>
        <taxon>Fungi</taxon>
        <taxon>Dikarya</taxon>
        <taxon>Ascomycota</taxon>
        <taxon>Pezizomycotina</taxon>
        <taxon>Dothideomycetes</taxon>
        <taxon>Dothideomycetes incertae sedis</taxon>
        <taxon>Botryosphaeriales</taxon>
        <taxon>Botryosphaeriaceae</taxon>
        <taxon>Lasiodiplodia</taxon>
    </lineage>
</organism>
<gene>
    <name evidence="1" type="ORF">O1611_g2929</name>
</gene>
<sequence>MRSLLPLYSLQLGDARETLRRQLHSQRLVAVTMALSGSTNIIIVSAVFTALAVVFALLRFRARDKQHAPLLADDYLIAVAALTIIGVLCRVYGECCSRSVPPPEKIPKDGSLTIATEIAAVQGHLGDHIPLDSNSVPQYDPESLLSLNKGSTRYGMRILALFYELSVANEYWLGQTVYASELLGYFPLTLTKISILLFYRRIFRGQKFSAITIALMVLSGAWGVSFFFATLFNCFPISYAWTSPNGTPEFEAHCYDPNPMFYGSAVSNMIVDIFILLIPAPNVWKLNIPRKRKIAVLGIFLLGAFVVGITAIRVSVFVNTGSKIGTDYDITYNLGGVIYWSQLEIAIAIICGCLPTLHVILVDSTIRRLFKSATSKVSLLISGQRSDTSEEPGLSGPSRLLRDEKSASSIPRDLETCEEVRLESFELSELRPDTTTRSRV</sequence>
<name>A0ACC2JTH1_9PEZI</name>
<dbReference type="EMBL" id="JAPUUL010000441">
    <property type="protein sequence ID" value="KAJ8130705.1"/>
    <property type="molecule type" value="Genomic_DNA"/>
</dbReference>
<accession>A0ACC2JTH1</accession>
<reference evidence="1" key="1">
    <citation type="submission" date="2022-12" db="EMBL/GenBank/DDBJ databases">
        <title>Genome Sequence of Lasiodiplodia mahajangana.</title>
        <authorList>
            <person name="Buettner E."/>
        </authorList>
    </citation>
    <scope>NUCLEOTIDE SEQUENCE</scope>
    <source>
        <strain evidence="1">VT137</strain>
    </source>
</reference>
<evidence type="ECO:0000313" key="2">
    <source>
        <dbReference type="Proteomes" id="UP001153332"/>
    </source>
</evidence>
<keyword evidence="2" id="KW-1185">Reference proteome</keyword>
<protein>
    <submittedName>
        <fullName evidence="1">Uncharacterized protein</fullName>
    </submittedName>
</protein>